<dbReference type="Pfam" id="PF01990">
    <property type="entry name" value="ATP-synt_F"/>
    <property type="match status" value="1"/>
</dbReference>
<evidence type="ECO:0000313" key="6">
    <source>
        <dbReference type="Proteomes" id="UP001153069"/>
    </source>
</evidence>
<dbReference type="OrthoDB" id="10261947at2759"/>
<dbReference type="InterPro" id="IPR008218">
    <property type="entry name" value="ATPase_V1-cplx_f_g_su"/>
</dbReference>
<dbReference type="Gene3D" id="3.40.50.10580">
    <property type="entry name" value="ATPase, V1 complex, subunit F"/>
    <property type="match status" value="1"/>
</dbReference>
<evidence type="ECO:0000256" key="3">
    <source>
        <dbReference type="ARBA" id="ARBA00022781"/>
    </source>
</evidence>
<dbReference type="PANTHER" id="PTHR13861:SF2">
    <property type="entry name" value="V-TYPE PROTON ATPASE SUBUNIT F"/>
    <property type="match status" value="1"/>
</dbReference>
<dbReference type="FunFam" id="3.40.50.10580:FF:000004">
    <property type="entry name" value="V-type proton ATPase subunit F"/>
    <property type="match status" value="1"/>
</dbReference>
<keyword evidence="3" id="KW-0375">Hydrogen ion transport</keyword>
<dbReference type="GO" id="GO:0046961">
    <property type="term" value="F:proton-transporting ATPase activity, rotational mechanism"/>
    <property type="evidence" value="ECO:0007669"/>
    <property type="project" value="InterPro"/>
</dbReference>
<dbReference type="SUPFAM" id="SSF159468">
    <property type="entry name" value="AtpF-like"/>
    <property type="match status" value="1"/>
</dbReference>
<dbReference type="PANTHER" id="PTHR13861">
    <property type="entry name" value="VACUOLAR ATP SYNTHASE SUBUNIT F"/>
    <property type="match status" value="1"/>
</dbReference>
<organism evidence="5 6">
    <name type="scientific">Seminavis robusta</name>
    <dbReference type="NCBI Taxonomy" id="568900"/>
    <lineage>
        <taxon>Eukaryota</taxon>
        <taxon>Sar</taxon>
        <taxon>Stramenopiles</taxon>
        <taxon>Ochrophyta</taxon>
        <taxon>Bacillariophyta</taxon>
        <taxon>Bacillariophyceae</taxon>
        <taxon>Bacillariophycidae</taxon>
        <taxon>Naviculales</taxon>
        <taxon>Naviculaceae</taxon>
        <taxon>Seminavis</taxon>
    </lineage>
</organism>
<comment type="caution">
    <text evidence="5">The sequence shown here is derived from an EMBL/GenBank/DDBJ whole genome shotgun (WGS) entry which is preliminary data.</text>
</comment>
<evidence type="ECO:0000313" key="5">
    <source>
        <dbReference type="EMBL" id="CAB9515673.1"/>
    </source>
</evidence>
<keyword evidence="2" id="KW-0813">Transport</keyword>
<dbReference type="InterPro" id="IPR005772">
    <property type="entry name" value="ATPase_V1-cplx_fsu_euk"/>
</dbReference>
<evidence type="ECO:0000256" key="2">
    <source>
        <dbReference type="ARBA" id="ARBA00022448"/>
    </source>
</evidence>
<gene>
    <name evidence="5" type="ORF">SEMRO_731_G194200.1</name>
</gene>
<dbReference type="NCBIfam" id="TIGR01101">
    <property type="entry name" value="V_ATP_synt_F"/>
    <property type="match status" value="1"/>
</dbReference>
<protein>
    <submittedName>
        <fullName evidence="5">Proton ATPase subunit F</fullName>
    </submittedName>
</protein>
<dbReference type="GO" id="GO:0033180">
    <property type="term" value="C:proton-transporting V-type ATPase, V1 domain"/>
    <property type="evidence" value="ECO:0007669"/>
    <property type="project" value="InterPro"/>
</dbReference>
<dbReference type="Proteomes" id="UP001153069">
    <property type="component" value="Unassembled WGS sequence"/>
</dbReference>
<comment type="similarity">
    <text evidence="1">Belongs to the V-ATPase F subunit family.</text>
</comment>
<proteinExistence type="inferred from homology"/>
<evidence type="ECO:0000256" key="4">
    <source>
        <dbReference type="ARBA" id="ARBA00023065"/>
    </source>
</evidence>
<dbReference type="EMBL" id="CAICTM010000730">
    <property type="protein sequence ID" value="CAB9515673.1"/>
    <property type="molecule type" value="Genomic_DNA"/>
</dbReference>
<dbReference type="PIRSF" id="PIRSF015945">
    <property type="entry name" value="ATPase_V1_F_euk"/>
    <property type="match status" value="1"/>
</dbReference>
<evidence type="ECO:0000256" key="1">
    <source>
        <dbReference type="ARBA" id="ARBA00010148"/>
    </source>
</evidence>
<reference evidence="5" key="1">
    <citation type="submission" date="2020-06" db="EMBL/GenBank/DDBJ databases">
        <authorList>
            <consortium name="Plant Systems Biology data submission"/>
        </authorList>
    </citation>
    <scope>NUCLEOTIDE SEQUENCE</scope>
    <source>
        <strain evidence="5">D6</strain>
    </source>
</reference>
<dbReference type="InterPro" id="IPR036906">
    <property type="entry name" value="ATPase_V1_fsu_sf"/>
</dbReference>
<keyword evidence="6" id="KW-1185">Reference proteome</keyword>
<dbReference type="AlphaFoldDB" id="A0A9N8E7D9"/>
<keyword evidence="4" id="KW-0406">Ion transport</keyword>
<accession>A0A9N8E7D9</accession>
<name>A0A9N8E7D9_9STRA</name>
<sequence length="116" mass="12919">MDVGKLVAVIGDEDTVTGFLLAGVGHRTAEGSNFLIVKQDTQLTQVEESFQKLSQRNDIGIILINQHIANDIRHVLKDYNQTIPTVLEIPSKEHPYDPEQDYIMQRVNMFLGGGGI</sequence>